<dbReference type="PANTHER" id="PTHR46089">
    <property type="entry name" value="ALSIN HOMOLOG"/>
    <property type="match status" value="1"/>
</dbReference>
<dbReference type="PROSITE" id="PS51205">
    <property type="entry name" value="VPS9"/>
    <property type="match status" value="1"/>
</dbReference>
<sequence>MNSFHVIRINLEQSIGECVSQFAPAGDSHIWTTDDLLPAFVYVTVRAQLQHLGAEIRLIEDFTPQLQGPKMKITAKDKTKQVMDGSGTKATKIVNKHVNNMSVMDGSVSRTNSNNVNSLFLITFVLYTIVTVTRCQQHQRHLFAGNTEDDDLYVLIDEISVYTCRGGRCFSEHLNVTLSSLIVTVFAAVNEIKLTEDDVDIVNEKGNRVYFIKAPGSYSLHFKKLVVTKDFGYLSGEIGVTLQVPIIEGPAGIRFDLPYTVIPETGILDQECDEQSGVIERGNRQYCRYCDICGLTAKLETDLNDKGHLFLPEVARGNEEKFSPVCNRIASNVYEFNRTINLPGRRELEARISEKIQGLDGELRQRLNKKRGRFQVFLNLISAEQPAIRQNDWFKKSADCQCCWDDSSAACRGMLSFLYCSREECKNRWAQRCLHHTARIAACYTIEFNYHTTISYSDVIQFLKENNYPNQESAVNASLTQTPITSEYTLENDKVGHNVLLPLTERCVAKMPERLTHLRRYCIIFWNDKLCCSHCPGTVLGLRMSTCKLPV</sequence>
<evidence type="ECO:0000259" key="1">
    <source>
        <dbReference type="PROSITE" id="PS51205"/>
    </source>
</evidence>
<dbReference type="InterPro" id="IPR051984">
    <property type="entry name" value="Alsin"/>
</dbReference>
<reference evidence="3" key="1">
    <citation type="submission" date="2022-11" db="UniProtKB">
        <authorList>
            <consortium name="WormBaseParasite"/>
        </authorList>
    </citation>
    <scope>IDENTIFICATION</scope>
</reference>
<dbReference type="GO" id="GO:0016197">
    <property type="term" value="P:endosomal transport"/>
    <property type="evidence" value="ECO:0007669"/>
    <property type="project" value="TreeGrafter"/>
</dbReference>
<evidence type="ECO:0000313" key="3">
    <source>
        <dbReference type="WBParaSite" id="sdigi.contig100.g4332.t1"/>
    </source>
</evidence>
<dbReference type="WBParaSite" id="sdigi.contig100.g4332.t1">
    <property type="protein sequence ID" value="sdigi.contig100.g4332.t1"/>
    <property type="gene ID" value="sdigi.contig100.g4332"/>
</dbReference>
<dbReference type="InterPro" id="IPR037191">
    <property type="entry name" value="VPS9_dom_sf"/>
</dbReference>
<keyword evidence="2" id="KW-1185">Reference proteome</keyword>
<protein>
    <submittedName>
        <fullName evidence="3">VPS9 domain-containing protein</fullName>
    </submittedName>
</protein>
<evidence type="ECO:0000313" key="2">
    <source>
        <dbReference type="Proteomes" id="UP000887581"/>
    </source>
</evidence>
<dbReference type="Proteomes" id="UP000887581">
    <property type="component" value="Unplaced"/>
</dbReference>
<dbReference type="PANTHER" id="PTHR46089:SF2">
    <property type="entry name" value="ALSIN HOMOLOG"/>
    <property type="match status" value="1"/>
</dbReference>
<proteinExistence type="predicted"/>
<dbReference type="InterPro" id="IPR003123">
    <property type="entry name" value="VPS9"/>
</dbReference>
<dbReference type="Gene3D" id="1.20.1050.80">
    <property type="entry name" value="VPS9 domain"/>
    <property type="match status" value="1"/>
</dbReference>
<name>A0A915PIW0_9BILA</name>
<dbReference type="SUPFAM" id="SSF109993">
    <property type="entry name" value="VPS9 domain"/>
    <property type="match status" value="1"/>
</dbReference>
<dbReference type="GO" id="GO:0005085">
    <property type="term" value="F:guanyl-nucleotide exchange factor activity"/>
    <property type="evidence" value="ECO:0007669"/>
    <property type="project" value="TreeGrafter"/>
</dbReference>
<dbReference type="AlphaFoldDB" id="A0A915PIW0"/>
<organism evidence="2 3">
    <name type="scientific">Setaria digitata</name>
    <dbReference type="NCBI Taxonomy" id="48799"/>
    <lineage>
        <taxon>Eukaryota</taxon>
        <taxon>Metazoa</taxon>
        <taxon>Ecdysozoa</taxon>
        <taxon>Nematoda</taxon>
        <taxon>Chromadorea</taxon>
        <taxon>Rhabditida</taxon>
        <taxon>Spirurina</taxon>
        <taxon>Spiruromorpha</taxon>
        <taxon>Filarioidea</taxon>
        <taxon>Setariidae</taxon>
        <taxon>Setaria</taxon>
    </lineage>
</organism>
<feature type="domain" description="VPS9" evidence="1">
    <location>
        <begin position="1"/>
        <end position="120"/>
    </location>
</feature>
<dbReference type="GO" id="GO:0005737">
    <property type="term" value="C:cytoplasm"/>
    <property type="evidence" value="ECO:0007669"/>
    <property type="project" value="TreeGrafter"/>
</dbReference>
<dbReference type="GO" id="GO:0031267">
    <property type="term" value="F:small GTPase binding"/>
    <property type="evidence" value="ECO:0007669"/>
    <property type="project" value="TreeGrafter"/>
</dbReference>
<accession>A0A915PIW0</accession>